<feature type="region of interest" description="Disordered" evidence="5">
    <location>
        <begin position="1"/>
        <end position="34"/>
    </location>
</feature>
<feature type="compositionally biased region" description="Basic and acidic residues" evidence="5">
    <location>
        <begin position="197"/>
        <end position="215"/>
    </location>
</feature>
<keyword evidence="3" id="KW-0636">Prenylation</keyword>
<dbReference type="Pfam" id="PF00403">
    <property type="entry name" value="HMA"/>
    <property type="match status" value="2"/>
</dbReference>
<dbReference type="PANTHER" id="PTHR46195">
    <property type="entry name" value="HEAVY METAL-ASSOCIATED ISOPRENYLATED PLANT PROTEIN 7"/>
    <property type="match status" value="1"/>
</dbReference>
<dbReference type="STRING" id="180498.A0A067K4U9"/>
<evidence type="ECO:0000256" key="2">
    <source>
        <dbReference type="ARBA" id="ARBA00022723"/>
    </source>
</evidence>
<evidence type="ECO:0000256" key="4">
    <source>
        <dbReference type="ARBA" id="ARBA00024045"/>
    </source>
</evidence>
<feature type="compositionally biased region" description="Basic and acidic residues" evidence="5">
    <location>
        <begin position="17"/>
        <end position="34"/>
    </location>
</feature>
<dbReference type="SUPFAM" id="SSF55008">
    <property type="entry name" value="HMA, heavy metal-associated domain"/>
    <property type="match status" value="2"/>
</dbReference>
<organism evidence="7 8">
    <name type="scientific">Jatropha curcas</name>
    <name type="common">Barbados nut</name>
    <dbReference type="NCBI Taxonomy" id="180498"/>
    <lineage>
        <taxon>Eukaryota</taxon>
        <taxon>Viridiplantae</taxon>
        <taxon>Streptophyta</taxon>
        <taxon>Embryophyta</taxon>
        <taxon>Tracheophyta</taxon>
        <taxon>Spermatophyta</taxon>
        <taxon>Magnoliopsida</taxon>
        <taxon>eudicotyledons</taxon>
        <taxon>Gunneridae</taxon>
        <taxon>Pentapetalae</taxon>
        <taxon>rosids</taxon>
        <taxon>fabids</taxon>
        <taxon>Malpighiales</taxon>
        <taxon>Euphorbiaceae</taxon>
        <taxon>Crotonoideae</taxon>
        <taxon>Jatropheae</taxon>
        <taxon>Jatropha</taxon>
    </lineage>
</organism>
<dbReference type="EMBL" id="KK914893">
    <property type="protein sequence ID" value="KDP26839.1"/>
    <property type="molecule type" value="Genomic_DNA"/>
</dbReference>
<dbReference type="Gene3D" id="3.30.70.100">
    <property type="match status" value="2"/>
</dbReference>
<evidence type="ECO:0000256" key="3">
    <source>
        <dbReference type="ARBA" id="ARBA00023289"/>
    </source>
</evidence>
<name>A0A067K4U9_JATCU</name>
<gene>
    <name evidence="7" type="ORF">JCGZ_17997</name>
</gene>
<dbReference type="OrthoDB" id="689350at2759"/>
<comment type="similarity">
    <text evidence="4">Belongs to the HIPP family.</text>
</comment>
<dbReference type="InterPro" id="IPR006121">
    <property type="entry name" value="HMA_dom"/>
</dbReference>
<evidence type="ECO:0000259" key="6">
    <source>
        <dbReference type="PROSITE" id="PS50846"/>
    </source>
</evidence>
<keyword evidence="8" id="KW-1185">Reference proteome</keyword>
<evidence type="ECO:0000256" key="1">
    <source>
        <dbReference type="ARBA" id="ARBA00022481"/>
    </source>
</evidence>
<keyword evidence="2" id="KW-0479">Metal-binding</keyword>
<reference evidence="7 8" key="1">
    <citation type="journal article" date="2014" name="PLoS ONE">
        <title>Global Analysis of Gene Expression Profiles in Physic Nut (Jatropha curcas L.) Seedlings Exposed to Salt Stress.</title>
        <authorList>
            <person name="Zhang L."/>
            <person name="Zhang C."/>
            <person name="Wu P."/>
            <person name="Chen Y."/>
            <person name="Li M."/>
            <person name="Jiang H."/>
            <person name="Wu G."/>
        </authorList>
    </citation>
    <scope>NUCLEOTIDE SEQUENCE [LARGE SCALE GENOMIC DNA]</scope>
    <source>
        <strain evidence="8">cv. GZQX0401</strain>
        <tissue evidence="7">Young leaves</tissue>
    </source>
</reference>
<feature type="domain" description="HMA" evidence="6">
    <location>
        <begin position="36"/>
        <end position="100"/>
    </location>
</feature>
<feature type="domain" description="HMA" evidence="6">
    <location>
        <begin position="126"/>
        <end position="190"/>
    </location>
</feature>
<evidence type="ECO:0000313" key="7">
    <source>
        <dbReference type="EMBL" id="KDP26839.1"/>
    </source>
</evidence>
<evidence type="ECO:0000256" key="5">
    <source>
        <dbReference type="SAM" id="MobiDB-lite"/>
    </source>
</evidence>
<keyword evidence="3" id="KW-0449">Lipoprotein</keyword>
<feature type="region of interest" description="Disordered" evidence="5">
    <location>
        <begin position="197"/>
        <end position="218"/>
    </location>
</feature>
<dbReference type="InterPro" id="IPR044577">
    <property type="entry name" value="HIPP4/7/8/17/18/19"/>
</dbReference>
<dbReference type="PROSITE" id="PS50846">
    <property type="entry name" value="HMA_2"/>
    <property type="match status" value="2"/>
</dbReference>
<dbReference type="InterPro" id="IPR036163">
    <property type="entry name" value="HMA_dom_sf"/>
</dbReference>
<proteinExistence type="inferred from homology"/>
<protein>
    <recommendedName>
        <fullName evidence="6">HMA domain-containing protein</fullName>
    </recommendedName>
</protein>
<sequence length="292" mass="32862">MGKNNKNQQNWKNGGDGGERVEEKNEENKGEKKNNSKEVVLQVYIHCEGCANKVFNCLKGFDGVEDIVIDNANQKVIVKGRNVDPMKVLGRLQKKYSRNAELISPKPKVNDPKDKKQVQKKEEPKMKTVVLKMHMHCEGCAFDIKRKISKMEGIMCVEPDMKTSSLVIKGLFDVPKLVEKITKRLGKHVEIVKQEFEDKGKGKDQQKDTEQEIKSPRHNSLGKIELQVKVKMHSLRRDLLIAFHEPSHPADAKSTRPLENLADGGITSPGDAIPNEKEGLVQVAVHLLFAST</sequence>
<dbReference type="CDD" id="cd00371">
    <property type="entry name" value="HMA"/>
    <property type="match status" value="2"/>
</dbReference>
<dbReference type="AlphaFoldDB" id="A0A067K4U9"/>
<dbReference type="GO" id="GO:0046872">
    <property type="term" value="F:metal ion binding"/>
    <property type="evidence" value="ECO:0007669"/>
    <property type="project" value="UniProtKB-KW"/>
</dbReference>
<keyword evidence="1" id="KW-0488">Methylation</keyword>
<dbReference type="Proteomes" id="UP000027138">
    <property type="component" value="Unassembled WGS sequence"/>
</dbReference>
<accession>A0A067K4U9</accession>
<evidence type="ECO:0000313" key="8">
    <source>
        <dbReference type="Proteomes" id="UP000027138"/>
    </source>
</evidence>
<dbReference type="PANTHER" id="PTHR46195:SF17">
    <property type="entry name" value="HEAVY METAL-ASSOCIATED ISOPRENYLATED PLANT PROTEIN 8"/>
    <property type="match status" value="1"/>
</dbReference>
<feature type="compositionally biased region" description="Low complexity" evidence="5">
    <location>
        <begin position="1"/>
        <end position="13"/>
    </location>
</feature>